<evidence type="ECO:0000256" key="2">
    <source>
        <dbReference type="ARBA" id="ARBA00026154"/>
    </source>
</evidence>
<dbReference type="InterPro" id="IPR015943">
    <property type="entry name" value="WD40/YVTN_repeat-like_dom_sf"/>
</dbReference>
<evidence type="ECO:0000313" key="6">
    <source>
        <dbReference type="EMBL" id="KKY17513.1"/>
    </source>
</evidence>
<reference evidence="6 7" key="1">
    <citation type="submission" date="2015-05" db="EMBL/GenBank/DDBJ databases">
        <title>Distinctive expansion of gene families associated with plant cell wall degradation and secondary metabolism in the genomes of grapevine trunk pathogens.</title>
        <authorList>
            <person name="Lawrence D.P."/>
            <person name="Travadon R."/>
            <person name="Rolshausen P.E."/>
            <person name="Baumgartner K."/>
        </authorList>
    </citation>
    <scope>NUCLEOTIDE SEQUENCE [LARGE SCALE GENOMIC DNA]</scope>
    <source>
        <strain evidence="6">UCRPC4</strain>
    </source>
</reference>
<feature type="repeat" description="WD" evidence="3">
    <location>
        <begin position="241"/>
        <end position="273"/>
    </location>
</feature>
<dbReference type="FunFam" id="2.130.10.10:FF:002008">
    <property type="entry name" value="Polyadenylation factor subunit 2"/>
    <property type="match status" value="1"/>
</dbReference>
<name>A0A0G2G0M4_PHACM</name>
<organism evidence="6 7">
    <name type="scientific">Phaeomoniella chlamydospora</name>
    <name type="common">Phaeoacremonium chlamydosporum</name>
    <dbReference type="NCBI Taxonomy" id="158046"/>
    <lineage>
        <taxon>Eukaryota</taxon>
        <taxon>Fungi</taxon>
        <taxon>Dikarya</taxon>
        <taxon>Ascomycota</taxon>
        <taxon>Pezizomycotina</taxon>
        <taxon>Eurotiomycetes</taxon>
        <taxon>Chaetothyriomycetidae</taxon>
        <taxon>Phaeomoniellales</taxon>
        <taxon>Phaeomoniellaceae</taxon>
        <taxon>Phaeomoniella</taxon>
    </lineage>
</organism>
<dbReference type="CDD" id="cd00200">
    <property type="entry name" value="WD40"/>
    <property type="match status" value="1"/>
</dbReference>
<evidence type="ECO:0000256" key="3">
    <source>
        <dbReference type="PROSITE-ProRule" id="PRU00221"/>
    </source>
</evidence>
<comment type="subcellular location">
    <subcellularLocation>
        <location evidence="4">Nucleus</location>
    </subcellularLocation>
</comment>
<keyword evidence="3" id="KW-0853">WD repeat</keyword>
<dbReference type="PROSITE" id="PS50294">
    <property type="entry name" value="WD_REPEATS_REGION"/>
    <property type="match status" value="3"/>
</dbReference>
<feature type="repeat" description="WD" evidence="3">
    <location>
        <begin position="43"/>
        <end position="84"/>
    </location>
</feature>
<dbReference type="InterPro" id="IPR045245">
    <property type="entry name" value="Pfs2-like"/>
</dbReference>
<dbReference type="PANTHER" id="PTHR22836">
    <property type="entry name" value="WD40 REPEAT PROTEIN"/>
    <property type="match status" value="1"/>
</dbReference>
<evidence type="ECO:0000256" key="4">
    <source>
        <dbReference type="RuleBase" id="RU369034"/>
    </source>
</evidence>
<keyword evidence="7" id="KW-1185">Reference proteome</keyword>
<keyword evidence="4" id="KW-0507">mRNA processing</keyword>
<evidence type="ECO:0000256" key="1">
    <source>
        <dbReference type="ARBA" id="ARBA00025498"/>
    </source>
</evidence>
<sequence>MAASGYSSIRAAEWSYSKEWLLSADDEGVVKYWQPNLNNVQTLQAHSMPVRDLAFAPSDRKFVTASDDATLKIFDFTTTNCDLTLSGHNWDAKSVDWHPSKGLIVSGSKDHSVKLWDPRVGRNLTTLHGHKNALTATVFSRLRDQLLATAARDNLARIFDLRMMRDVCVLRGHEKGITAIAWHPIHSSLIATGGDDGALHSYLLDEPNPPVGVAVSELSPYNVSDPSTVPAQSIHPAHRITYAHESSIWSLDWHPLGHILASGSNDHFTRFWSRARPGEINCFKDQFHLGEEGAEAQGTWDRKFGRKQMREQEEQEEQDEAEDLGDQNAGAKLLASIPGLPNPSASGAPTSLIPGMGTIAPPPLSMPNFGASSGDAPAIDPGRLASIIASTTQAPSLQQFQPQQTQQSFVPPLLPTGLLSNIDLSQFNLPSGFQLPAGFPPPPLPIQNDTQGGLPGLSGLNGTPPPSGMVGTDASGIRKRGPLPSQQESLAAEQRRGNYRHAK</sequence>
<dbReference type="Gene3D" id="2.130.10.10">
    <property type="entry name" value="YVTN repeat-like/Quinoprotein amine dehydrogenase"/>
    <property type="match status" value="2"/>
</dbReference>
<comment type="function">
    <text evidence="1">Required for 3'-end cleavage and polyadenylation of pre-mRNAs. Also involved in chromosome segregation where it has a role in chromosome attachment to the mitotic spindle.</text>
</comment>
<dbReference type="InterPro" id="IPR036322">
    <property type="entry name" value="WD40_repeat_dom_sf"/>
</dbReference>
<dbReference type="PANTHER" id="PTHR22836:SF0">
    <property type="entry name" value="PRE-MRNA 3' END PROCESSING PROTEIN WDR33"/>
    <property type="match status" value="1"/>
</dbReference>
<proteinExistence type="predicted"/>
<dbReference type="Proteomes" id="UP000053317">
    <property type="component" value="Unassembled WGS sequence"/>
</dbReference>
<protein>
    <recommendedName>
        <fullName evidence="2 4">Polyadenylation factor subunit 2</fullName>
    </recommendedName>
</protein>
<dbReference type="GO" id="GO:0000785">
    <property type="term" value="C:chromatin"/>
    <property type="evidence" value="ECO:0007669"/>
    <property type="project" value="EnsemblFungi"/>
</dbReference>
<comment type="caution">
    <text evidence="6">The sequence shown here is derived from an EMBL/GenBank/DDBJ whole genome shotgun (WGS) entry which is preliminary data.</text>
</comment>
<dbReference type="Pfam" id="PF00400">
    <property type="entry name" value="WD40"/>
    <property type="match status" value="5"/>
</dbReference>
<feature type="repeat" description="WD" evidence="3">
    <location>
        <begin position="170"/>
        <end position="202"/>
    </location>
</feature>
<gene>
    <name evidence="6" type="ORF">UCRPC4_g05486</name>
</gene>
<dbReference type="AlphaFoldDB" id="A0A0G2G0M4"/>
<dbReference type="SUPFAM" id="SSF50978">
    <property type="entry name" value="WD40 repeat-like"/>
    <property type="match status" value="1"/>
</dbReference>
<accession>A0A0G2G0M4</accession>
<dbReference type="PROSITE" id="PS50082">
    <property type="entry name" value="WD_REPEATS_2"/>
    <property type="match status" value="4"/>
</dbReference>
<evidence type="ECO:0000313" key="7">
    <source>
        <dbReference type="Proteomes" id="UP000053317"/>
    </source>
</evidence>
<keyword evidence="4" id="KW-0539">Nucleus</keyword>
<evidence type="ECO:0000256" key="5">
    <source>
        <dbReference type="SAM" id="MobiDB-lite"/>
    </source>
</evidence>
<dbReference type="InterPro" id="IPR001680">
    <property type="entry name" value="WD40_rpt"/>
</dbReference>
<dbReference type="OrthoDB" id="16717at2759"/>
<dbReference type="EMBL" id="LCWF01000143">
    <property type="protein sequence ID" value="KKY17513.1"/>
    <property type="molecule type" value="Genomic_DNA"/>
</dbReference>
<dbReference type="SMART" id="SM00320">
    <property type="entry name" value="WD40"/>
    <property type="match status" value="6"/>
</dbReference>
<feature type="repeat" description="WD" evidence="3">
    <location>
        <begin position="85"/>
        <end position="126"/>
    </location>
</feature>
<dbReference type="GO" id="GO:0180010">
    <property type="term" value="P:co-transcriptional mRNA 3'-end processing, cleavage and polyadenylation pathway"/>
    <property type="evidence" value="ECO:0007669"/>
    <property type="project" value="EnsemblFungi"/>
</dbReference>
<feature type="region of interest" description="Disordered" evidence="5">
    <location>
        <begin position="435"/>
        <end position="503"/>
    </location>
</feature>
<reference evidence="6 7" key="2">
    <citation type="submission" date="2015-05" db="EMBL/GenBank/DDBJ databases">
        <authorList>
            <person name="Morales-Cruz A."/>
            <person name="Amrine K.C."/>
            <person name="Cantu D."/>
        </authorList>
    </citation>
    <scope>NUCLEOTIDE SEQUENCE [LARGE SCALE GENOMIC DNA]</scope>
    <source>
        <strain evidence="6">UCRPC4</strain>
    </source>
</reference>
<dbReference type="GO" id="GO:0005847">
    <property type="term" value="C:mRNA cleavage and polyadenylation specificity factor complex"/>
    <property type="evidence" value="ECO:0007669"/>
    <property type="project" value="EnsemblFungi"/>
</dbReference>